<reference evidence="2 3" key="1">
    <citation type="submission" date="2023-07" db="EMBL/GenBank/DDBJ databases">
        <title>Genomic Encyclopedia of Type Strains, Phase IV (KMG-IV): sequencing the most valuable type-strain genomes for metagenomic binning, comparative biology and taxonomic classification.</title>
        <authorList>
            <person name="Goeker M."/>
        </authorList>
    </citation>
    <scope>NUCLEOTIDE SEQUENCE [LARGE SCALE GENOMIC DNA]</scope>
    <source>
        <strain evidence="2 3">DSM 9768</strain>
    </source>
</reference>
<protein>
    <submittedName>
        <fullName evidence="2">Membrane AbrB-like protein</fullName>
    </submittedName>
</protein>
<keyword evidence="3" id="KW-1185">Reference proteome</keyword>
<dbReference type="InterPro" id="IPR017516">
    <property type="entry name" value="AbrB_dup"/>
</dbReference>
<dbReference type="PANTHER" id="PTHR38457">
    <property type="entry name" value="REGULATOR ABRB-RELATED"/>
    <property type="match status" value="1"/>
</dbReference>
<accession>A0ABT9ZV96</accession>
<dbReference type="RefSeq" id="WP_307326072.1">
    <property type="nucleotide sequence ID" value="NZ_JAUSUG010000009.1"/>
</dbReference>
<comment type="caution">
    <text evidence="2">The sequence shown here is derived from an EMBL/GenBank/DDBJ whole genome shotgun (WGS) entry which is preliminary data.</text>
</comment>
<dbReference type="Pfam" id="PF05145">
    <property type="entry name" value="AbrB"/>
    <property type="match status" value="1"/>
</dbReference>
<dbReference type="PANTHER" id="PTHR38457:SF1">
    <property type="entry name" value="REGULATOR ABRB-RELATED"/>
    <property type="match status" value="1"/>
</dbReference>
<feature type="transmembrane region" description="Helical" evidence="1">
    <location>
        <begin position="55"/>
        <end position="73"/>
    </location>
</feature>
<feature type="transmembrane region" description="Helical" evidence="1">
    <location>
        <begin position="85"/>
        <end position="106"/>
    </location>
</feature>
<dbReference type="PIRSF" id="PIRSF038991">
    <property type="entry name" value="Protein_AbrB"/>
    <property type="match status" value="1"/>
</dbReference>
<feature type="transmembrane region" description="Helical" evidence="1">
    <location>
        <begin position="186"/>
        <end position="202"/>
    </location>
</feature>
<gene>
    <name evidence="2" type="ORF">J2S74_002521</name>
</gene>
<dbReference type="Proteomes" id="UP001230005">
    <property type="component" value="Unassembled WGS sequence"/>
</dbReference>
<feature type="transmembrane region" description="Helical" evidence="1">
    <location>
        <begin position="326"/>
        <end position="344"/>
    </location>
</feature>
<dbReference type="InterPro" id="IPR007820">
    <property type="entry name" value="AbrB_fam"/>
</dbReference>
<proteinExistence type="predicted"/>
<keyword evidence="1" id="KW-1133">Transmembrane helix</keyword>
<evidence type="ECO:0000256" key="1">
    <source>
        <dbReference type="SAM" id="Phobius"/>
    </source>
</evidence>
<keyword evidence="1" id="KW-0812">Transmembrane</keyword>
<dbReference type="EMBL" id="JAUSUG010000009">
    <property type="protein sequence ID" value="MDQ0255139.1"/>
    <property type="molecule type" value="Genomic_DNA"/>
</dbReference>
<feature type="transmembrane region" description="Helical" evidence="1">
    <location>
        <begin position="148"/>
        <end position="166"/>
    </location>
</feature>
<feature type="transmembrane region" description="Helical" evidence="1">
    <location>
        <begin position="209"/>
        <end position="228"/>
    </location>
</feature>
<feature type="transmembrane region" description="Helical" evidence="1">
    <location>
        <begin position="264"/>
        <end position="284"/>
    </location>
</feature>
<organism evidence="2 3">
    <name type="scientific">Evansella vedderi</name>
    <dbReference type="NCBI Taxonomy" id="38282"/>
    <lineage>
        <taxon>Bacteria</taxon>
        <taxon>Bacillati</taxon>
        <taxon>Bacillota</taxon>
        <taxon>Bacilli</taxon>
        <taxon>Bacillales</taxon>
        <taxon>Bacillaceae</taxon>
        <taxon>Evansella</taxon>
    </lineage>
</organism>
<name>A0ABT9ZV96_9BACI</name>
<sequence length="353" mass="38399">MKNILSKRIPETLMVGVIGGYLFYLGHLPLPWVLGAMAAVMLWQSITKREMVWPSPFKNGGILFLGIYFGLYFTKDTFLSVSPYLLPYILVTVALILISIINSTLITRWIPVDRITSVFGSIPGGLTEMVIASEALKAKSSLVAIFQTVRLLTVLFIVPFLIVHAFTSDVTILDTPITSQNMEGSTSNYFWFLFPIILGILLRNSLPAGIVIVPLIITALLNVSVIELPALPPLLLIAAQVTVGIGMGKTITLSDLKLGGKYCFVYFGLALTLIVVSFLFGAILAQFTSLTLATALLSVAPGGLIEMVLTASAVGADPAIVSALQLIRIFIIIVFVPPVLKWYFRKKELHEAA</sequence>
<feature type="transmembrane region" description="Helical" evidence="1">
    <location>
        <begin position="290"/>
        <end position="314"/>
    </location>
</feature>
<dbReference type="NCBIfam" id="TIGR03082">
    <property type="entry name" value="Gneg_AbrB_dup"/>
    <property type="match status" value="2"/>
</dbReference>
<evidence type="ECO:0000313" key="3">
    <source>
        <dbReference type="Proteomes" id="UP001230005"/>
    </source>
</evidence>
<feature type="transmembrane region" description="Helical" evidence="1">
    <location>
        <begin position="21"/>
        <end position="43"/>
    </location>
</feature>
<evidence type="ECO:0000313" key="2">
    <source>
        <dbReference type="EMBL" id="MDQ0255139.1"/>
    </source>
</evidence>
<keyword evidence="1" id="KW-0472">Membrane</keyword>